<name>A0A6L8K7A8_9BURK</name>
<dbReference type="EMBL" id="WWCN01000006">
    <property type="protein sequence ID" value="MYM23266.1"/>
    <property type="molecule type" value="Genomic_DNA"/>
</dbReference>
<gene>
    <name evidence="1" type="ORF">GTP46_11475</name>
</gene>
<organism evidence="1 2">
    <name type="scientific">Duganella flavida</name>
    <dbReference type="NCBI Taxonomy" id="2692175"/>
    <lineage>
        <taxon>Bacteria</taxon>
        <taxon>Pseudomonadati</taxon>
        <taxon>Pseudomonadota</taxon>
        <taxon>Betaproteobacteria</taxon>
        <taxon>Burkholderiales</taxon>
        <taxon>Oxalobacteraceae</taxon>
        <taxon>Telluria group</taxon>
        <taxon>Duganella</taxon>
    </lineage>
</organism>
<dbReference type="AlphaFoldDB" id="A0A6L8K7A8"/>
<evidence type="ECO:0000313" key="2">
    <source>
        <dbReference type="Proteomes" id="UP000479335"/>
    </source>
</evidence>
<reference evidence="1 2" key="1">
    <citation type="submission" date="2019-12" db="EMBL/GenBank/DDBJ databases">
        <title>Novel species isolated from a subtropical stream in China.</title>
        <authorList>
            <person name="Lu H."/>
        </authorList>
    </citation>
    <scope>NUCLEOTIDE SEQUENCE [LARGE SCALE GENOMIC DNA]</scope>
    <source>
        <strain evidence="1 2">FT135W</strain>
    </source>
</reference>
<comment type="caution">
    <text evidence="1">The sequence shown here is derived from an EMBL/GenBank/DDBJ whole genome shotgun (WGS) entry which is preliminary data.</text>
</comment>
<dbReference type="RefSeq" id="WP_161006758.1">
    <property type="nucleotide sequence ID" value="NZ_WWCN01000006.1"/>
</dbReference>
<dbReference type="Proteomes" id="UP000479335">
    <property type="component" value="Unassembled WGS sequence"/>
</dbReference>
<sequence>MNANEIKLSMSRNSSRALVANVYVNEEEVFATSKGYQLGCALHAMGVDALNQSGGGFTLAVDELGTFLGYKFGEKADERVFHGNLIGGLMLASVTGGKNDPEYHLVRSLLPEHLVTGPATAAPECPEESIEHFKKFIYYPFV</sequence>
<evidence type="ECO:0000313" key="1">
    <source>
        <dbReference type="EMBL" id="MYM23266.1"/>
    </source>
</evidence>
<accession>A0A6L8K7A8</accession>
<keyword evidence="2" id="KW-1185">Reference proteome</keyword>
<protein>
    <submittedName>
        <fullName evidence="1">Uncharacterized protein</fullName>
    </submittedName>
</protein>
<proteinExistence type="predicted"/>